<evidence type="ECO:0000313" key="2">
    <source>
        <dbReference type="Proteomes" id="UP001280121"/>
    </source>
</evidence>
<dbReference type="AlphaFoldDB" id="A0AAD9U6Z0"/>
<dbReference type="SUPFAM" id="SSF56219">
    <property type="entry name" value="DNase I-like"/>
    <property type="match status" value="1"/>
</dbReference>
<dbReference type="PANTHER" id="PTHR31286">
    <property type="entry name" value="GLYCINE-RICH CELL WALL STRUCTURAL PROTEIN 1.8-LIKE"/>
    <property type="match status" value="1"/>
</dbReference>
<dbReference type="Gene3D" id="3.60.10.10">
    <property type="entry name" value="Endonuclease/exonuclease/phosphatase"/>
    <property type="match status" value="1"/>
</dbReference>
<dbReference type="InterPro" id="IPR036691">
    <property type="entry name" value="Endo/exonu/phosph_ase_sf"/>
</dbReference>
<name>A0AAD9U6Z0_9ROSI</name>
<gene>
    <name evidence="1" type="ORF">Ddye_016114</name>
</gene>
<dbReference type="EMBL" id="JANJYI010000005">
    <property type="protein sequence ID" value="KAK2648625.1"/>
    <property type="molecule type" value="Genomic_DNA"/>
</dbReference>
<reference evidence="1" key="1">
    <citation type="journal article" date="2023" name="Plant J.">
        <title>Genome sequences and population genomics provide insights into the demographic history, inbreeding, and mutation load of two 'living fossil' tree species of Dipteronia.</title>
        <authorList>
            <person name="Feng Y."/>
            <person name="Comes H.P."/>
            <person name="Chen J."/>
            <person name="Zhu S."/>
            <person name="Lu R."/>
            <person name="Zhang X."/>
            <person name="Li P."/>
            <person name="Qiu J."/>
            <person name="Olsen K.M."/>
            <person name="Qiu Y."/>
        </authorList>
    </citation>
    <scope>NUCLEOTIDE SEQUENCE</scope>
    <source>
        <strain evidence="1">KIB01</strain>
    </source>
</reference>
<dbReference type="PANTHER" id="PTHR31286:SF60">
    <property type="entry name" value="PROTEIN, PUTATIVE-RELATED"/>
    <property type="match status" value="1"/>
</dbReference>
<dbReference type="InterPro" id="IPR040256">
    <property type="entry name" value="At4g02000-like"/>
</dbReference>
<organism evidence="1 2">
    <name type="scientific">Dipteronia dyeriana</name>
    <dbReference type="NCBI Taxonomy" id="168575"/>
    <lineage>
        <taxon>Eukaryota</taxon>
        <taxon>Viridiplantae</taxon>
        <taxon>Streptophyta</taxon>
        <taxon>Embryophyta</taxon>
        <taxon>Tracheophyta</taxon>
        <taxon>Spermatophyta</taxon>
        <taxon>Magnoliopsida</taxon>
        <taxon>eudicotyledons</taxon>
        <taxon>Gunneridae</taxon>
        <taxon>Pentapetalae</taxon>
        <taxon>rosids</taxon>
        <taxon>malvids</taxon>
        <taxon>Sapindales</taxon>
        <taxon>Sapindaceae</taxon>
        <taxon>Hippocastanoideae</taxon>
        <taxon>Acereae</taxon>
        <taxon>Dipteronia</taxon>
    </lineage>
</organism>
<keyword evidence="2" id="KW-1185">Reference proteome</keyword>
<protein>
    <recommendedName>
        <fullName evidence="3">DUF4283 domain-containing protein</fullName>
    </recommendedName>
</protein>
<sequence>MDPMCMEAALCSPIAVASISTSQVYLSTVRGVNSSSQVVPLTSGEGGYVAVWVDPSAYKSRLEVSKYILIGRVVLSSGEKPWKLVDLKAKLQFVWKLNSAWRLISLDKGYFQIMLNSDVEKNMVWVRFYDLSWEYWLSKIVSDLARGIGVPLRLDRATVKAFCSTCSSIGHLPNACRWNKSGKVIHVNSSKPDSVRDGSTTIVVDEGFQIPQNYASKLVYRPISSTLTEVPVSNVFAAIQQDLGSLDSIVVHSSAGSDPVLSMGSSTSVVAVPSLTSSVCPTISVVVVQALPVIDLWDQTVPTIMGPFSPQRPLILHTAHEIVLFHEQQLTISITVNSRLHYFTFVYTSTSTIVQRSLWQSLRDMASLVSSSWLVMGDFNVVLRAHESLGLHSPARSSCEDFKFLDHCPLVIRLSDIVNFSPRHFRFQSIWLDHPDFMALFHRIWSSSDVGNPPQMVVNKLNRLKNALKTWNWEVFGDLNSKISGKSAELQSIHIQMSNMGFLEKLFMAESRVHHELDVLLRRQECFYLDR</sequence>
<accession>A0AAD9U6Z0</accession>
<evidence type="ECO:0000313" key="1">
    <source>
        <dbReference type="EMBL" id="KAK2648625.1"/>
    </source>
</evidence>
<proteinExistence type="predicted"/>
<evidence type="ECO:0008006" key="3">
    <source>
        <dbReference type="Google" id="ProtNLM"/>
    </source>
</evidence>
<dbReference type="Proteomes" id="UP001280121">
    <property type="component" value="Unassembled WGS sequence"/>
</dbReference>
<comment type="caution">
    <text evidence="1">The sequence shown here is derived from an EMBL/GenBank/DDBJ whole genome shotgun (WGS) entry which is preliminary data.</text>
</comment>